<proteinExistence type="predicted"/>
<evidence type="ECO:0000256" key="1">
    <source>
        <dbReference type="SAM" id="MobiDB-lite"/>
    </source>
</evidence>
<feature type="compositionally biased region" description="Basic residues" evidence="1">
    <location>
        <begin position="117"/>
        <end position="126"/>
    </location>
</feature>
<feature type="non-terminal residue" evidence="2">
    <location>
        <position position="790"/>
    </location>
</feature>
<name>A0A4Y9XN72_9AGAM</name>
<dbReference type="AlphaFoldDB" id="A0A4Y9XN72"/>
<gene>
    <name evidence="2" type="ORF">EVG20_g11111</name>
</gene>
<evidence type="ECO:0000313" key="3">
    <source>
        <dbReference type="Proteomes" id="UP000298327"/>
    </source>
</evidence>
<feature type="compositionally biased region" description="Basic and acidic residues" evidence="1">
    <location>
        <begin position="61"/>
        <end position="77"/>
    </location>
</feature>
<organism evidence="2 3">
    <name type="scientific">Dentipellis fragilis</name>
    <dbReference type="NCBI Taxonomy" id="205917"/>
    <lineage>
        <taxon>Eukaryota</taxon>
        <taxon>Fungi</taxon>
        <taxon>Dikarya</taxon>
        <taxon>Basidiomycota</taxon>
        <taxon>Agaricomycotina</taxon>
        <taxon>Agaricomycetes</taxon>
        <taxon>Russulales</taxon>
        <taxon>Hericiaceae</taxon>
        <taxon>Dentipellis</taxon>
    </lineage>
</organism>
<evidence type="ECO:0000313" key="2">
    <source>
        <dbReference type="EMBL" id="TFY51208.1"/>
    </source>
</evidence>
<sequence length="790" mass="87576">AARTLSTWAAASLHVSPKPPWAALRSVSEQHLRTPWPRGLGLAPRYSQPREWAPLEELETGEVHSRRPSARQREPRHSQSMHWADSRNRPNPQYTIHRHTRPSIPYSRQTTNDGRQTKHAKPRRAAVPHAQCETQRPFAPRVYVFSLYWTTHRPHDPWPRPLPSNFSKTPAQTCSVELANCELCKVVAVHAVRCAAAAAAMIRAEDLVAARRPGCSDWLGHVPAASPPIYTIKPIDENQLERPEDFSLIRGCASAPSWCRFWHTYDTNVAHVCDMGKIFMRFIRSGGLSARTVTPRGIQPSRILLMAMSPTAIEVPVQIPRTRHPVNMPTEARSIISRHTAADSDVSPAHRTGSLRLAYAFRIPCCVRLTRPCICTTCCAGPDADTPAAFAYEGTAFASLNAAASSAVSTWQLLQGLGITIHAYADWPWLQIVSIDREVRRCAGWGRLEVDQAGQDIESHCVLPSRVDTRYLYFCFLPFRNAAFGSSHKHELRTSASTVTSHTRRGRHCDATATGCHAVSVAKDPIELWSQGRRVRITTWPRTEASLKHLVIMRAASRVPKVPPPPKQGQLHTAHEAHYLQPAKGGPQEDSALVLAPARASAVGRSRPSEARHTHPLYSQRQAMDAGDYIPPESPRWAPAALTTSSRRPRHRPHPSFSEPAINSPENMNEAAAMTQNPYQIDEEDPLQVICEYFHVATPAPLRTANLRKTHDLSCTTDTNPPTHLLAVFDLPFNAPDTPVTLIPVHIDTLTSHLSADIPLLPRVPTGTHPPHTPASAHSPAHAPPPRHPH</sequence>
<dbReference type="Proteomes" id="UP000298327">
    <property type="component" value="Unassembled WGS sequence"/>
</dbReference>
<feature type="non-terminal residue" evidence="2">
    <location>
        <position position="1"/>
    </location>
</feature>
<feature type="region of interest" description="Disordered" evidence="1">
    <location>
        <begin position="57"/>
        <end position="132"/>
    </location>
</feature>
<keyword evidence="3" id="KW-1185">Reference proteome</keyword>
<dbReference type="OrthoDB" id="2802364at2759"/>
<feature type="compositionally biased region" description="Low complexity" evidence="1">
    <location>
        <begin position="763"/>
        <end position="781"/>
    </location>
</feature>
<feature type="region of interest" description="Disordered" evidence="1">
    <location>
        <begin position="644"/>
        <end position="664"/>
    </location>
</feature>
<feature type="region of interest" description="Disordered" evidence="1">
    <location>
        <begin position="761"/>
        <end position="790"/>
    </location>
</feature>
<comment type="caution">
    <text evidence="2">The sequence shown here is derived from an EMBL/GenBank/DDBJ whole genome shotgun (WGS) entry which is preliminary data.</text>
</comment>
<dbReference type="EMBL" id="SEOQ01001579">
    <property type="protein sequence ID" value="TFY51208.1"/>
    <property type="molecule type" value="Genomic_DNA"/>
</dbReference>
<reference evidence="2 3" key="1">
    <citation type="submission" date="2019-02" db="EMBL/GenBank/DDBJ databases">
        <title>Genome sequencing of the rare red list fungi Dentipellis fragilis.</title>
        <authorList>
            <person name="Buettner E."/>
            <person name="Kellner H."/>
        </authorList>
    </citation>
    <scope>NUCLEOTIDE SEQUENCE [LARGE SCALE GENOMIC DNA]</scope>
    <source>
        <strain evidence="2 3">DSM 105465</strain>
    </source>
</reference>
<accession>A0A4Y9XN72</accession>
<protein>
    <submittedName>
        <fullName evidence="2">Uncharacterized protein</fullName>
    </submittedName>
</protein>